<organism evidence="1 2">
    <name type="scientific">Diphasiastrum complanatum</name>
    <name type="common">Issler's clubmoss</name>
    <name type="synonym">Lycopodium complanatum</name>
    <dbReference type="NCBI Taxonomy" id="34168"/>
    <lineage>
        <taxon>Eukaryota</taxon>
        <taxon>Viridiplantae</taxon>
        <taxon>Streptophyta</taxon>
        <taxon>Embryophyta</taxon>
        <taxon>Tracheophyta</taxon>
        <taxon>Lycopodiopsida</taxon>
        <taxon>Lycopodiales</taxon>
        <taxon>Lycopodiaceae</taxon>
        <taxon>Lycopodioideae</taxon>
        <taxon>Diphasiastrum</taxon>
    </lineage>
</organism>
<gene>
    <name evidence="1" type="ORF">O6H91_19G003800</name>
</gene>
<reference evidence="2" key="1">
    <citation type="journal article" date="2024" name="Proc. Natl. Acad. Sci. U.S.A.">
        <title>Extraordinary preservation of gene collinearity over three hundred million years revealed in homosporous lycophytes.</title>
        <authorList>
            <person name="Li C."/>
            <person name="Wickell D."/>
            <person name="Kuo L.Y."/>
            <person name="Chen X."/>
            <person name="Nie B."/>
            <person name="Liao X."/>
            <person name="Peng D."/>
            <person name="Ji J."/>
            <person name="Jenkins J."/>
            <person name="Williams M."/>
            <person name="Shu S."/>
            <person name="Plott C."/>
            <person name="Barry K."/>
            <person name="Rajasekar S."/>
            <person name="Grimwood J."/>
            <person name="Han X."/>
            <person name="Sun S."/>
            <person name="Hou Z."/>
            <person name="He W."/>
            <person name="Dai G."/>
            <person name="Sun C."/>
            <person name="Schmutz J."/>
            <person name="Leebens-Mack J.H."/>
            <person name="Li F.W."/>
            <person name="Wang L."/>
        </authorList>
    </citation>
    <scope>NUCLEOTIDE SEQUENCE [LARGE SCALE GENOMIC DNA]</scope>
    <source>
        <strain evidence="2">cv. PW_Plant_1</strain>
    </source>
</reference>
<name>A0ACC2AS74_DIPCM</name>
<evidence type="ECO:0000313" key="2">
    <source>
        <dbReference type="Proteomes" id="UP001162992"/>
    </source>
</evidence>
<sequence length="780" mass="86218">MFYSHLILSKKGPLGTVWIAAHLEKKLRKSQVNETNISVSVDSILFSEVPIALRLSGHLLLGVVRIYARKVNYLYHDCSEALVKIKHAFHSGAVDLPPEAARAPFHVITLPETFDFDDSHVIPYQEGFHGDFDLHVTEREQITLHDPLLEAFFLAPQREVEEQFQDDLASHEQDKELLFTIPRRGQTSPMQTLEEDVLPPMAMDFEMDENIDRTLEVAFPDGMDPDEQNAASLTPMAIDKTEANVSTSAILEQEQLNVPETDKLEIVEQIAVVEEDISADDIPEVEKLRSAVEPRFDEPDEFAFVQEPLIGDKSPILTGRDDGAFLMEDEELPEQNKEQAHESSVFKDGSLSPLPGVGAPPTSGLDAIPEDDDILASILGGTPSIQVAATPIETPVPSRARGTRRKRQQYFDTATVLPSNIMKHQVENSEDLRRIRRKASVLLFETWSIESDYRMKETFPKASVYGLCPELHELYNQITVIERDADATVSPPNSMPCTPQVGVDATFMVDHSPEHADAGQQGDVNTIDNEICEPPTSPVAEARSGLQPGTNEVEPVPSPTVPMWIELNQEENHEAALEKDLQPVAAQSTELAHHDQLQVNVAALETTVLTMAGQGEQMTLEAQTIEVLPYIDHGEENGYAAVTLPVEESSQPGLSFLADSAPLENGDLLGDMYSLEGSRKFGSNVMGQDSNGWSSRTRAVAEFLQGAFKAADVGVKGSQEHQFSSLSLDKLLKNKSKKQAARMFFETLVLKTQNYIGVEQVEAYGDIALTARPKLLKAIF</sequence>
<accession>A0ACC2AS74</accession>
<protein>
    <submittedName>
        <fullName evidence="1">Uncharacterized protein</fullName>
    </submittedName>
</protein>
<keyword evidence="2" id="KW-1185">Reference proteome</keyword>
<dbReference type="Proteomes" id="UP001162992">
    <property type="component" value="Chromosome 19"/>
</dbReference>
<evidence type="ECO:0000313" key="1">
    <source>
        <dbReference type="EMBL" id="KAJ7520390.1"/>
    </source>
</evidence>
<dbReference type="EMBL" id="CM055110">
    <property type="protein sequence ID" value="KAJ7520390.1"/>
    <property type="molecule type" value="Genomic_DNA"/>
</dbReference>
<proteinExistence type="predicted"/>
<comment type="caution">
    <text evidence="1">The sequence shown here is derived from an EMBL/GenBank/DDBJ whole genome shotgun (WGS) entry which is preliminary data.</text>
</comment>